<dbReference type="GeneID" id="67014864"/>
<feature type="transmembrane region" description="Helical" evidence="1">
    <location>
        <begin position="49"/>
        <end position="69"/>
    </location>
</feature>
<protein>
    <submittedName>
        <fullName evidence="2">Uncharacterized protein</fullName>
    </submittedName>
</protein>
<organism evidence="2 3">
    <name type="scientific">Alternaria atra</name>
    <dbReference type="NCBI Taxonomy" id="119953"/>
    <lineage>
        <taxon>Eukaryota</taxon>
        <taxon>Fungi</taxon>
        <taxon>Dikarya</taxon>
        <taxon>Ascomycota</taxon>
        <taxon>Pezizomycotina</taxon>
        <taxon>Dothideomycetes</taxon>
        <taxon>Pleosporomycetidae</taxon>
        <taxon>Pleosporales</taxon>
        <taxon>Pleosporineae</taxon>
        <taxon>Pleosporaceae</taxon>
        <taxon>Alternaria</taxon>
        <taxon>Alternaria sect. Ulocladioides</taxon>
    </lineage>
</organism>
<dbReference type="RefSeq" id="XP_043166861.1">
    <property type="nucleotide sequence ID" value="XM_043310926.1"/>
</dbReference>
<dbReference type="SUPFAM" id="SSF161084">
    <property type="entry name" value="MAPEG domain-like"/>
    <property type="match status" value="1"/>
</dbReference>
<reference evidence="2" key="1">
    <citation type="submission" date="2021-05" db="EMBL/GenBank/DDBJ databases">
        <authorList>
            <person name="Stam R."/>
        </authorList>
    </citation>
    <scope>NUCLEOTIDE SEQUENCE</scope>
    <source>
        <strain evidence="2">CS162</strain>
    </source>
</reference>
<evidence type="ECO:0000256" key="1">
    <source>
        <dbReference type="SAM" id="Phobius"/>
    </source>
</evidence>
<evidence type="ECO:0000313" key="2">
    <source>
        <dbReference type="EMBL" id="CAG5153767.1"/>
    </source>
</evidence>
<sequence>MADEKKEQAKRVVAENGIVNLSGAMIAGFAPVYLAAIPVTSFLTKPDSVIQSLVHALIKLIPGVTTTAITSGRAIPALSALYLFWTFGASGAISAAGQAMGREEGLDMEHSRKHVHKLDGLPLRMRSAHYALMENFPVLSFQRFLFVITFAIGMIFAAPSLHIGMVNNDDVRDVGAVYSQPGYASKATFLLMNKKTSTCNPLLSRSASNPSNATSGKCVIYTGLYFKN</sequence>
<keyword evidence="1" id="KW-0472">Membrane</keyword>
<feature type="transmembrane region" description="Helical" evidence="1">
    <location>
        <begin position="21"/>
        <end position="43"/>
    </location>
</feature>
<dbReference type="EMBL" id="CAJRGZ010000016">
    <property type="protein sequence ID" value="CAG5153767.1"/>
    <property type="molecule type" value="Genomic_DNA"/>
</dbReference>
<keyword evidence="3" id="KW-1185">Reference proteome</keyword>
<name>A0A8J2HZ57_9PLEO</name>
<comment type="caution">
    <text evidence="2">The sequence shown here is derived from an EMBL/GenBank/DDBJ whole genome shotgun (WGS) entry which is preliminary data.</text>
</comment>
<evidence type="ECO:0000313" key="3">
    <source>
        <dbReference type="Proteomes" id="UP000676310"/>
    </source>
</evidence>
<dbReference type="Proteomes" id="UP000676310">
    <property type="component" value="Unassembled WGS sequence"/>
</dbReference>
<keyword evidence="1" id="KW-0812">Transmembrane</keyword>
<keyword evidence="1" id="KW-1133">Transmembrane helix</keyword>
<proteinExistence type="predicted"/>
<gene>
    <name evidence="2" type="ORF">ALTATR162_LOCUS3320</name>
</gene>
<accession>A0A8J2HZ57</accession>
<dbReference type="OrthoDB" id="2421200at2759"/>
<dbReference type="AlphaFoldDB" id="A0A8J2HZ57"/>
<dbReference type="InterPro" id="IPR023352">
    <property type="entry name" value="MAPEG-like_dom_sf"/>
</dbReference>
<feature type="transmembrane region" description="Helical" evidence="1">
    <location>
        <begin position="144"/>
        <end position="163"/>
    </location>
</feature>
<feature type="transmembrane region" description="Helical" evidence="1">
    <location>
        <begin position="81"/>
        <end position="101"/>
    </location>
</feature>